<organism evidence="1">
    <name type="scientific">Streptomyces alkaliphilus</name>
    <dbReference type="NCBI Taxonomy" id="1472722"/>
    <lineage>
        <taxon>Bacteria</taxon>
        <taxon>Bacillati</taxon>
        <taxon>Actinomycetota</taxon>
        <taxon>Actinomycetes</taxon>
        <taxon>Kitasatosporales</taxon>
        <taxon>Streptomycetaceae</taxon>
        <taxon>Streptomyces</taxon>
    </lineage>
</organism>
<dbReference type="Proteomes" id="UP000315516">
    <property type="component" value="Unassembled WGS sequence"/>
</dbReference>
<dbReference type="SUPFAM" id="SSF52540">
    <property type="entry name" value="P-loop containing nucleoside triphosphate hydrolases"/>
    <property type="match status" value="1"/>
</dbReference>
<dbReference type="InterPro" id="IPR027417">
    <property type="entry name" value="P-loop_NTPase"/>
</dbReference>
<gene>
    <name evidence="1" type="ORF">FNX48_026070</name>
</gene>
<dbReference type="AlphaFoldDB" id="A0A646IK16"/>
<feature type="non-terminal residue" evidence="1">
    <location>
        <position position="48"/>
    </location>
</feature>
<dbReference type="Gene3D" id="3.40.50.300">
    <property type="entry name" value="P-loop containing nucleotide triphosphate hydrolases"/>
    <property type="match status" value="1"/>
</dbReference>
<accession>A0A646IK16</accession>
<keyword evidence="1" id="KW-0547">Nucleotide-binding</keyword>
<keyword evidence="1" id="KW-0067">ATP-binding</keyword>
<comment type="caution">
    <text evidence="1">The sequence shown here is derived from an EMBL/GenBank/DDBJ whole genome shotgun (WGS) entry which is preliminary data.</text>
</comment>
<name>A0A646IK16_9ACTN</name>
<reference evidence="1" key="1">
    <citation type="submission" date="2019-10" db="EMBL/GenBank/DDBJ databases">
        <title>Streptomyces sp. nov., a novel actinobacterium isolated from alkaline environment.</title>
        <authorList>
            <person name="Golinska P."/>
        </authorList>
    </citation>
    <scope>NUCLEOTIDE SEQUENCE</scope>
    <source>
        <strain evidence="1">IF17</strain>
    </source>
</reference>
<protein>
    <submittedName>
        <fullName evidence="1">Methionine ABC transporter ATP-binding protein</fullName>
    </submittedName>
</protein>
<proteinExistence type="predicted"/>
<evidence type="ECO:0000313" key="1">
    <source>
        <dbReference type="EMBL" id="MQS10497.1"/>
    </source>
</evidence>
<dbReference type="GO" id="GO:0005524">
    <property type="term" value="F:ATP binding"/>
    <property type="evidence" value="ECO:0007669"/>
    <property type="project" value="UniProtKB-KW"/>
</dbReference>
<dbReference type="EMBL" id="VJYJ02001643">
    <property type="protein sequence ID" value="MQS10497.1"/>
    <property type="molecule type" value="Genomic_DNA"/>
</dbReference>
<sequence>MMAPTNATTLEVRNLRTHFFTREGVLPAVDDVSFSLARGRILGLVGES</sequence>